<sequence>MKASKWLYDLCSLFPCCGKSDMLKQLSLGQRVKDLTAELEAINKERQLNEVQIACDPLDHFRQLTRQMNGSQMNFARVKGRGEEKEAVVNMLLNEATPDDNVEVISLLGLGGIGKMTIARMAFADPRVVDRFKEERFWIALSYSCDNDLIKRVM</sequence>
<dbReference type="GO" id="GO:0043531">
    <property type="term" value="F:ADP binding"/>
    <property type="evidence" value="ECO:0007669"/>
    <property type="project" value="InterPro"/>
</dbReference>
<feature type="domain" description="NB-ARC" evidence="1">
    <location>
        <begin position="85"/>
        <end position="147"/>
    </location>
</feature>
<dbReference type="Proteomes" id="UP001497516">
    <property type="component" value="Chromosome 5"/>
</dbReference>
<organism evidence="2 3">
    <name type="scientific">Linum trigynum</name>
    <dbReference type="NCBI Taxonomy" id="586398"/>
    <lineage>
        <taxon>Eukaryota</taxon>
        <taxon>Viridiplantae</taxon>
        <taxon>Streptophyta</taxon>
        <taxon>Embryophyta</taxon>
        <taxon>Tracheophyta</taxon>
        <taxon>Spermatophyta</taxon>
        <taxon>Magnoliopsida</taxon>
        <taxon>eudicotyledons</taxon>
        <taxon>Gunneridae</taxon>
        <taxon>Pentapetalae</taxon>
        <taxon>rosids</taxon>
        <taxon>fabids</taxon>
        <taxon>Malpighiales</taxon>
        <taxon>Linaceae</taxon>
        <taxon>Linum</taxon>
    </lineage>
</organism>
<proteinExistence type="predicted"/>
<evidence type="ECO:0000313" key="3">
    <source>
        <dbReference type="Proteomes" id="UP001497516"/>
    </source>
</evidence>
<keyword evidence="3" id="KW-1185">Reference proteome</keyword>
<dbReference type="InterPro" id="IPR002182">
    <property type="entry name" value="NB-ARC"/>
</dbReference>
<evidence type="ECO:0000259" key="1">
    <source>
        <dbReference type="Pfam" id="PF00931"/>
    </source>
</evidence>
<dbReference type="AlphaFoldDB" id="A0AAV2ENB0"/>
<dbReference type="Pfam" id="PF00931">
    <property type="entry name" value="NB-ARC"/>
    <property type="match status" value="1"/>
</dbReference>
<dbReference type="EMBL" id="OZ034818">
    <property type="protein sequence ID" value="CAL1387010.1"/>
    <property type="molecule type" value="Genomic_DNA"/>
</dbReference>
<gene>
    <name evidence="2" type="ORF">LTRI10_LOCUS28021</name>
</gene>
<accession>A0AAV2ENB0</accession>
<protein>
    <recommendedName>
        <fullName evidence="1">NB-ARC domain-containing protein</fullName>
    </recommendedName>
</protein>
<dbReference type="SUPFAM" id="SSF52540">
    <property type="entry name" value="P-loop containing nucleoside triphosphate hydrolases"/>
    <property type="match status" value="1"/>
</dbReference>
<name>A0AAV2ENB0_9ROSI</name>
<reference evidence="2 3" key="1">
    <citation type="submission" date="2024-04" db="EMBL/GenBank/DDBJ databases">
        <authorList>
            <person name="Fracassetti M."/>
        </authorList>
    </citation>
    <scope>NUCLEOTIDE SEQUENCE [LARGE SCALE GENOMIC DNA]</scope>
</reference>
<evidence type="ECO:0000313" key="2">
    <source>
        <dbReference type="EMBL" id="CAL1387010.1"/>
    </source>
</evidence>
<dbReference type="Gene3D" id="3.40.50.300">
    <property type="entry name" value="P-loop containing nucleotide triphosphate hydrolases"/>
    <property type="match status" value="1"/>
</dbReference>
<dbReference type="InterPro" id="IPR027417">
    <property type="entry name" value="P-loop_NTPase"/>
</dbReference>